<name>A0A0A8Z899_ARUDO</name>
<dbReference type="EMBL" id="GBRH01266823">
    <property type="protein sequence ID" value="JAD31072.1"/>
    <property type="molecule type" value="Transcribed_RNA"/>
</dbReference>
<reference evidence="2" key="1">
    <citation type="submission" date="2014-09" db="EMBL/GenBank/DDBJ databases">
        <authorList>
            <person name="Magalhaes I.L.F."/>
            <person name="Oliveira U."/>
            <person name="Santos F.R."/>
            <person name="Vidigal T.H.D.A."/>
            <person name="Brescovit A.D."/>
            <person name="Santos A.J."/>
        </authorList>
    </citation>
    <scope>NUCLEOTIDE SEQUENCE</scope>
    <source>
        <tissue evidence="2">Shoot tissue taken approximately 20 cm above the soil surface</tissue>
    </source>
</reference>
<protein>
    <submittedName>
        <fullName evidence="2">Uncharacterized protein</fullName>
    </submittedName>
</protein>
<reference evidence="2" key="2">
    <citation type="journal article" date="2015" name="Data Brief">
        <title>Shoot transcriptome of the giant reed, Arundo donax.</title>
        <authorList>
            <person name="Barrero R.A."/>
            <person name="Guerrero F.D."/>
            <person name="Moolhuijzen P."/>
            <person name="Goolsby J.A."/>
            <person name="Tidwell J."/>
            <person name="Bellgard S.E."/>
            <person name="Bellgard M.I."/>
        </authorList>
    </citation>
    <scope>NUCLEOTIDE SEQUENCE</scope>
    <source>
        <tissue evidence="2">Shoot tissue taken approximately 20 cm above the soil surface</tissue>
    </source>
</reference>
<accession>A0A0A8Z899</accession>
<organism evidence="2">
    <name type="scientific">Arundo donax</name>
    <name type="common">Giant reed</name>
    <name type="synonym">Donax arundinaceus</name>
    <dbReference type="NCBI Taxonomy" id="35708"/>
    <lineage>
        <taxon>Eukaryota</taxon>
        <taxon>Viridiplantae</taxon>
        <taxon>Streptophyta</taxon>
        <taxon>Embryophyta</taxon>
        <taxon>Tracheophyta</taxon>
        <taxon>Spermatophyta</taxon>
        <taxon>Magnoliopsida</taxon>
        <taxon>Liliopsida</taxon>
        <taxon>Poales</taxon>
        <taxon>Poaceae</taxon>
        <taxon>PACMAD clade</taxon>
        <taxon>Arundinoideae</taxon>
        <taxon>Arundineae</taxon>
        <taxon>Arundo</taxon>
    </lineage>
</organism>
<sequence length="60" mass="6102">MTSASGLSTAPESARFWPSGKEGSAERSSAATARQRDPAQPRRRSLGAAMAVARARGGGA</sequence>
<feature type="compositionally biased region" description="Low complexity" evidence="1">
    <location>
        <begin position="47"/>
        <end position="60"/>
    </location>
</feature>
<feature type="region of interest" description="Disordered" evidence="1">
    <location>
        <begin position="1"/>
        <end position="60"/>
    </location>
</feature>
<feature type="compositionally biased region" description="Polar residues" evidence="1">
    <location>
        <begin position="1"/>
        <end position="11"/>
    </location>
</feature>
<evidence type="ECO:0000313" key="2">
    <source>
        <dbReference type="EMBL" id="JAD31072.1"/>
    </source>
</evidence>
<proteinExistence type="predicted"/>
<dbReference type="AlphaFoldDB" id="A0A0A8Z899"/>
<evidence type="ECO:0000256" key="1">
    <source>
        <dbReference type="SAM" id="MobiDB-lite"/>
    </source>
</evidence>